<sequence length="248" mass="28453">MKLLRKIRMQLIASGKVKSYMVYALGEIVLIVIGISIAWKINEWNDIRKNNISEQKIYSNLNEELHTNFGILNGLIDEYPQTITYLENTLNYVGQNPETLSEGAKDTIVNLANKKVNLLDGVINSIVNTNKFEFMENDNLKDLIITFPNKITEFKEQEAKIKMIVENKLKPVLESHVSLLDKFSPSTSKFTQLQTSRNRSDYGALLASRIYQNGLVDRLMQTKIQLDNAKRLRSKTKLLIKSLEDELD</sequence>
<feature type="transmembrane region" description="Helical" evidence="1">
    <location>
        <begin position="20"/>
        <end position="39"/>
    </location>
</feature>
<gene>
    <name evidence="2" type="ORF">BN863_15490</name>
</gene>
<dbReference type="HOGENOM" id="CLU_091694_1_0_10"/>
<evidence type="ECO:0000313" key="2">
    <source>
        <dbReference type="EMBL" id="CDF79261.1"/>
    </source>
</evidence>
<keyword evidence="1" id="KW-1133">Transmembrane helix</keyword>
<keyword evidence="1" id="KW-0472">Membrane</keyword>
<accession>T2KLE9</accession>
<keyword evidence="1" id="KW-0812">Transmembrane</keyword>
<proteinExistence type="predicted"/>
<protein>
    <submittedName>
        <fullName evidence="2">Uncharacterized protein</fullName>
    </submittedName>
</protein>
<dbReference type="STRING" id="1347342.BN863_15490"/>
<evidence type="ECO:0000313" key="3">
    <source>
        <dbReference type="Proteomes" id="UP000016160"/>
    </source>
</evidence>
<dbReference type="AlphaFoldDB" id="T2KLE9"/>
<dbReference type="RefSeq" id="WP_038529308.1">
    <property type="nucleotide sequence ID" value="NZ_HG315671.1"/>
</dbReference>
<dbReference type="OrthoDB" id="1414794at2"/>
<reference evidence="2 3" key="1">
    <citation type="journal article" date="2013" name="Appl. Environ. Microbiol.">
        <title>The genome of the alga-associated marine flavobacterium Formosa agariphila KMM 3901T reveals a broad potential for degradation of algal polysaccharides.</title>
        <authorList>
            <person name="Mann A.J."/>
            <person name="Hahnke R.L."/>
            <person name="Huang S."/>
            <person name="Werner J."/>
            <person name="Xing P."/>
            <person name="Barbeyron T."/>
            <person name="Huettel B."/>
            <person name="Stueber K."/>
            <person name="Reinhardt R."/>
            <person name="Harder J."/>
            <person name="Gloeckner F.O."/>
            <person name="Amann R.I."/>
            <person name="Teeling H."/>
        </authorList>
    </citation>
    <scope>NUCLEOTIDE SEQUENCE [LARGE SCALE GENOMIC DNA]</scope>
    <source>
        <strain evidence="3">DSM 15362 / KCTC 12365 / LMG 23005 / KMM 3901</strain>
    </source>
</reference>
<dbReference type="EMBL" id="HG315671">
    <property type="protein sequence ID" value="CDF79261.1"/>
    <property type="molecule type" value="Genomic_DNA"/>
</dbReference>
<organism evidence="2 3">
    <name type="scientific">Formosa agariphila (strain DSM 15362 / KCTC 12365 / LMG 23005 / KMM 3901 / M-2Alg 35-1)</name>
    <dbReference type="NCBI Taxonomy" id="1347342"/>
    <lineage>
        <taxon>Bacteria</taxon>
        <taxon>Pseudomonadati</taxon>
        <taxon>Bacteroidota</taxon>
        <taxon>Flavobacteriia</taxon>
        <taxon>Flavobacteriales</taxon>
        <taxon>Flavobacteriaceae</taxon>
        <taxon>Formosa</taxon>
    </lineage>
</organism>
<dbReference type="Proteomes" id="UP000016160">
    <property type="component" value="Chromosome"/>
</dbReference>
<dbReference type="eggNOG" id="ENOG502ZC5I">
    <property type="taxonomic scope" value="Bacteria"/>
</dbReference>
<name>T2KLE9_FORAG</name>
<keyword evidence="3" id="KW-1185">Reference proteome</keyword>
<evidence type="ECO:0000256" key="1">
    <source>
        <dbReference type="SAM" id="Phobius"/>
    </source>
</evidence>
<dbReference type="PATRIC" id="fig|1347342.6.peg.1557"/>